<dbReference type="Pfam" id="PF25805">
    <property type="entry name" value="IQUB"/>
    <property type="match status" value="1"/>
</dbReference>
<gene>
    <name evidence="4" type="ORF">AMAG_09318</name>
</gene>
<feature type="compositionally biased region" description="Low complexity" evidence="2">
    <location>
        <begin position="1"/>
        <end position="26"/>
    </location>
</feature>
<dbReference type="OrthoDB" id="10265862at2759"/>
<dbReference type="STRING" id="578462.A0A0L0SP52"/>
<protein>
    <recommendedName>
        <fullName evidence="3">IQ motif and ubiquitin-like domain-containing protein</fullName>
    </recommendedName>
</protein>
<dbReference type="EMBL" id="GG745344">
    <property type="protein sequence ID" value="KNE64288.1"/>
    <property type="molecule type" value="Genomic_DNA"/>
</dbReference>
<evidence type="ECO:0000259" key="3">
    <source>
        <dbReference type="Pfam" id="PF25805"/>
    </source>
</evidence>
<feature type="compositionally biased region" description="Basic and acidic residues" evidence="2">
    <location>
        <begin position="49"/>
        <end position="74"/>
    </location>
</feature>
<reference evidence="5" key="2">
    <citation type="submission" date="2009-11" db="EMBL/GenBank/DDBJ databases">
        <title>The Genome Sequence of Allomyces macrogynus strain ATCC 38327.</title>
        <authorList>
            <consortium name="The Broad Institute Genome Sequencing Platform"/>
            <person name="Russ C."/>
            <person name="Cuomo C."/>
            <person name="Shea T."/>
            <person name="Young S.K."/>
            <person name="Zeng Q."/>
            <person name="Koehrsen M."/>
            <person name="Haas B."/>
            <person name="Borodovsky M."/>
            <person name="Guigo R."/>
            <person name="Alvarado L."/>
            <person name="Berlin A."/>
            <person name="Borenstein D."/>
            <person name="Chen Z."/>
            <person name="Engels R."/>
            <person name="Freedman E."/>
            <person name="Gellesch M."/>
            <person name="Goldberg J."/>
            <person name="Griggs A."/>
            <person name="Gujja S."/>
            <person name="Heiman D."/>
            <person name="Hepburn T."/>
            <person name="Howarth C."/>
            <person name="Jen D."/>
            <person name="Larson L."/>
            <person name="Lewis B."/>
            <person name="Mehta T."/>
            <person name="Park D."/>
            <person name="Pearson M."/>
            <person name="Roberts A."/>
            <person name="Saif S."/>
            <person name="Shenoy N."/>
            <person name="Sisk P."/>
            <person name="Stolte C."/>
            <person name="Sykes S."/>
            <person name="Walk T."/>
            <person name="White J."/>
            <person name="Yandava C."/>
            <person name="Burger G."/>
            <person name="Gray M.W."/>
            <person name="Holland P.W.H."/>
            <person name="King N."/>
            <person name="Lang F.B.F."/>
            <person name="Roger A.J."/>
            <person name="Ruiz-Trillo I."/>
            <person name="Lander E."/>
            <person name="Nusbaum C."/>
        </authorList>
    </citation>
    <scope>NUCLEOTIDE SEQUENCE [LARGE SCALE GENOMIC DNA]</scope>
    <source>
        <strain evidence="5">ATCC 38327</strain>
    </source>
</reference>
<evidence type="ECO:0000313" key="5">
    <source>
        <dbReference type="Proteomes" id="UP000054350"/>
    </source>
</evidence>
<feature type="domain" description="IQ motif and ubiquitin-like" evidence="3">
    <location>
        <begin position="363"/>
        <end position="497"/>
    </location>
</feature>
<dbReference type="Proteomes" id="UP000054350">
    <property type="component" value="Unassembled WGS sequence"/>
</dbReference>
<keyword evidence="1" id="KW-0175">Coiled coil</keyword>
<feature type="coiled-coil region" evidence="1">
    <location>
        <begin position="325"/>
        <end position="363"/>
    </location>
</feature>
<dbReference type="VEuPathDB" id="FungiDB:AMAG_09318"/>
<keyword evidence="5" id="KW-1185">Reference proteome</keyword>
<name>A0A0L0SP52_ALLM3</name>
<proteinExistence type="predicted"/>
<sequence>MDLGASQAGADPAAAAATAALSQSPSRANTTTGTAAAMDPNDENQAEDVETRAEDDFADARADGNLPDGEHDGTVPEQDDESTGSDMESVVLAASGSKLPERPFSQADLSAGTTSAVTGPLGAPSLDQQAQHFARGDLTSPSRQAQAPTRKPYLGGYRHKKTGVFYLHAATQTTTAMEKRAMLCGPRFHRDVQTIFTRHRFSQSTSENGTQMSRADLFKSTESDYVIHSKRYKTAALRHHEIVQAVIVLQCFFRKVKAIRRVRHIRTLREEKTCADELARQRHLELTERQRRKEIQRRVRPRALKDFALLYSGLENWRSQEAKKIQSSDLSAEDKQQKLAELLNQEATLIQQIETLKVEAQEEAHEKATNRWIDKMAGSKKWPLRKGGHVLVDTPTTLRARELRDLYYTLVSTPNSVDARLHILLQVKNAVKEHDCTLSQDLIQLINREGDLLCRGRDGDCLDGLRQRINFLFLQFISAPEFNPEAALTANVSSQKKVAAQKSSQAQFVYVCKSCNKYLPSTSFHLSTTSENVGVCHACIEQKNAGSKRQCTDEYVRMLAAIRLSEAALTQTAVPGHLPPTIDADAILAAAAGHGGTSVSATTVPARVLVSHYMTEDDVAHLVEVVWNGHSAVSGNRAMHQLVLVRWDPTAPLAPWNAILLTADEAHTHATVDRAKLYSREFVTKVQARLAMTRKKWARLAGLEETLNGEPHARYGLQLKDVAVLWSQFGIVDEPTEVGEVRAVSKPSVAV</sequence>
<accession>A0A0L0SP52</accession>
<dbReference type="PANTHER" id="PTHR21074:SF0">
    <property type="entry name" value="IQ AND UBIQUITIN-LIKE DOMAIN-CONTAINING PROTEIN"/>
    <property type="match status" value="1"/>
</dbReference>
<dbReference type="InterPro" id="IPR057887">
    <property type="entry name" value="IQUB_helical"/>
</dbReference>
<dbReference type="AlphaFoldDB" id="A0A0L0SP52"/>
<dbReference type="PANTHER" id="PTHR21074">
    <property type="entry name" value="IQ AND UBIQUITIN-LIKE DOMAIN-CONTAINING PROTEIN"/>
    <property type="match status" value="1"/>
</dbReference>
<organism evidence="4 5">
    <name type="scientific">Allomyces macrogynus (strain ATCC 38327)</name>
    <name type="common">Allomyces javanicus var. macrogynus</name>
    <dbReference type="NCBI Taxonomy" id="578462"/>
    <lineage>
        <taxon>Eukaryota</taxon>
        <taxon>Fungi</taxon>
        <taxon>Fungi incertae sedis</taxon>
        <taxon>Blastocladiomycota</taxon>
        <taxon>Blastocladiomycetes</taxon>
        <taxon>Blastocladiales</taxon>
        <taxon>Blastocladiaceae</taxon>
        <taxon>Allomyces</taxon>
    </lineage>
</organism>
<feature type="region of interest" description="Disordered" evidence="2">
    <location>
        <begin position="1"/>
        <end position="88"/>
    </location>
</feature>
<evidence type="ECO:0000256" key="1">
    <source>
        <dbReference type="SAM" id="Coils"/>
    </source>
</evidence>
<evidence type="ECO:0000313" key="4">
    <source>
        <dbReference type="EMBL" id="KNE64288.1"/>
    </source>
</evidence>
<evidence type="ECO:0000256" key="2">
    <source>
        <dbReference type="SAM" id="MobiDB-lite"/>
    </source>
</evidence>
<dbReference type="eggNOG" id="ENOG502QRQT">
    <property type="taxonomic scope" value="Eukaryota"/>
</dbReference>
<dbReference type="InterPro" id="IPR037695">
    <property type="entry name" value="IQUB"/>
</dbReference>
<reference evidence="4 5" key="1">
    <citation type="submission" date="2009-11" db="EMBL/GenBank/DDBJ databases">
        <title>Annotation of Allomyces macrogynus ATCC 38327.</title>
        <authorList>
            <consortium name="The Broad Institute Genome Sequencing Platform"/>
            <person name="Russ C."/>
            <person name="Cuomo C."/>
            <person name="Burger G."/>
            <person name="Gray M.W."/>
            <person name="Holland P.W.H."/>
            <person name="King N."/>
            <person name="Lang F.B.F."/>
            <person name="Roger A.J."/>
            <person name="Ruiz-Trillo I."/>
            <person name="Young S.K."/>
            <person name="Zeng Q."/>
            <person name="Gargeya S."/>
            <person name="Fitzgerald M."/>
            <person name="Haas B."/>
            <person name="Abouelleil A."/>
            <person name="Alvarado L."/>
            <person name="Arachchi H.M."/>
            <person name="Berlin A."/>
            <person name="Chapman S.B."/>
            <person name="Gearin G."/>
            <person name="Goldberg J."/>
            <person name="Griggs A."/>
            <person name="Gujja S."/>
            <person name="Hansen M."/>
            <person name="Heiman D."/>
            <person name="Howarth C."/>
            <person name="Larimer J."/>
            <person name="Lui A."/>
            <person name="MacDonald P.J.P."/>
            <person name="McCowen C."/>
            <person name="Montmayeur A."/>
            <person name="Murphy C."/>
            <person name="Neiman D."/>
            <person name="Pearson M."/>
            <person name="Priest M."/>
            <person name="Roberts A."/>
            <person name="Saif S."/>
            <person name="Shea T."/>
            <person name="Sisk P."/>
            <person name="Stolte C."/>
            <person name="Sykes S."/>
            <person name="Wortman J."/>
            <person name="Nusbaum C."/>
            <person name="Birren B."/>
        </authorList>
    </citation>
    <scope>NUCLEOTIDE SEQUENCE [LARGE SCALE GENOMIC DNA]</scope>
    <source>
        <strain evidence="4 5">ATCC 38327</strain>
    </source>
</reference>